<proteinExistence type="predicted"/>
<name>A0ABS8NWG0_9XANT</name>
<reference evidence="1" key="1">
    <citation type="submission" date="2021-02" db="EMBL/GenBank/DDBJ databases">
        <title>Copper resistance gene diversity in local Xanthomonas species at agrochemical polluted sites in Trinidad, Trinidad and Tobago.</title>
        <authorList>
            <person name="Ramnarine S.D.B.J."/>
            <person name="Ramsubhag A."/>
            <person name="Jayaraman J."/>
        </authorList>
    </citation>
    <scope>NUCLEOTIDE SEQUENCE</scope>
    <source>
        <strain evidence="1">CaNP6A</strain>
    </source>
</reference>
<sequence>MGMQSTSREILLISISYHACDDAFHYVFLVDKVEICFSALIRSFCGIRGLEYTDELESFLMSVMPDDPHVSKKLCAISLGYLDGMDFSFPINLGAENKTIIPYKPQ</sequence>
<comment type="caution">
    <text evidence="1">The sequence shown here is derived from an EMBL/GenBank/DDBJ whole genome shotgun (WGS) entry which is preliminary data.</text>
</comment>
<organism evidence="1 2">
    <name type="scientific">Xanthomonas melonis</name>
    <dbReference type="NCBI Taxonomy" id="56456"/>
    <lineage>
        <taxon>Bacteria</taxon>
        <taxon>Pseudomonadati</taxon>
        <taxon>Pseudomonadota</taxon>
        <taxon>Gammaproteobacteria</taxon>
        <taxon>Lysobacterales</taxon>
        <taxon>Lysobacteraceae</taxon>
        <taxon>Xanthomonas</taxon>
    </lineage>
</organism>
<dbReference type="EMBL" id="JAFFQI010000194">
    <property type="protein sequence ID" value="MCD0267288.1"/>
    <property type="molecule type" value="Genomic_DNA"/>
</dbReference>
<protein>
    <recommendedName>
        <fullName evidence="3">Colicin immunity protein</fullName>
    </recommendedName>
</protein>
<evidence type="ECO:0000313" key="2">
    <source>
        <dbReference type="Proteomes" id="UP001430396"/>
    </source>
</evidence>
<evidence type="ECO:0008006" key="3">
    <source>
        <dbReference type="Google" id="ProtNLM"/>
    </source>
</evidence>
<dbReference type="Proteomes" id="UP001430396">
    <property type="component" value="Unassembled WGS sequence"/>
</dbReference>
<accession>A0ABS8NWG0</accession>
<gene>
    <name evidence="1" type="ORF">JWH11_12745</name>
</gene>
<keyword evidence="2" id="KW-1185">Reference proteome</keyword>
<dbReference type="RefSeq" id="WP_230435273.1">
    <property type="nucleotide sequence ID" value="NZ_JAFFQI010000194.1"/>
</dbReference>
<evidence type="ECO:0000313" key="1">
    <source>
        <dbReference type="EMBL" id="MCD0267288.1"/>
    </source>
</evidence>